<name>A0A4Y2ERP5_ARAVE</name>
<keyword evidence="3" id="KW-1185">Reference proteome</keyword>
<dbReference type="EMBL" id="BGPR01000667">
    <property type="protein sequence ID" value="GBM30686.1"/>
    <property type="molecule type" value="Genomic_DNA"/>
</dbReference>
<gene>
    <name evidence="2" type="ORF">AVEN_259558_1</name>
</gene>
<evidence type="ECO:0000313" key="2">
    <source>
        <dbReference type="EMBL" id="GBM30686.1"/>
    </source>
</evidence>
<dbReference type="Proteomes" id="UP000499080">
    <property type="component" value="Unassembled WGS sequence"/>
</dbReference>
<proteinExistence type="predicted"/>
<protein>
    <recommendedName>
        <fullName evidence="4">DUF4371 domain-containing protein</fullName>
    </recommendedName>
</protein>
<feature type="region of interest" description="Disordered" evidence="1">
    <location>
        <begin position="290"/>
        <end position="309"/>
    </location>
</feature>
<organism evidence="2 3">
    <name type="scientific">Araneus ventricosus</name>
    <name type="common">Orbweaver spider</name>
    <name type="synonym">Epeira ventricosa</name>
    <dbReference type="NCBI Taxonomy" id="182803"/>
    <lineage>
        <taxon>Eukaryota</taxon>
        <taxon>Metazoa</taxon>
        <taxon>Ecdysozoa</taxon>
        <taxon>Arthropoda</taxon>
        <taxon>Chelicerata</taxon>
        <taxon>Arachnida</taxon>
        <taxon>Araneae</taxon>
        <taxon>Araneomorphae</taxon>
        <taxon>Entelegynae</taxon>
        <taxon>Araneoidea</taxon>
        <taxon>Araneidae</taxon>
        <taxon>Araneus</taxon>
    </lineage>
</organism>
<dbReference type="AlphaFoldDB" id="A0A4Y2ERP5"/>
<sequence>MKTYYSYFFRINRNDDCELDMTGMRDTNLGKSKFVFVVNGQFAISENQTKAIFPYPTVEVDGRKVLLFQEAKACRIPSSNARGVSRDLLSALPNPSGVKVQELHTSFHCLGVTWEDTLEIEKLNSKQFRRTINEEHYSILQQPGSVLIGRVALSSGSAQNIVNSILSYLNETGFLLHELYVIGCDGTVTNTGWKTGVISQIEKQVKRPLQLGVCLLHFNELPFRHLFINLDDETTAPKSFSGPSGTQLSKCEKLPVVNFKSNECEISEIERKILSKDQQHLLDISYAVKSGSSPEDLSVREPGSLSHSR</sequence>
<accession>A0A4Y2ERP5</accession>
<evidence type="ECO:0000313" key="3">
    <source>
        <dbReference type="Proteomes" id="UP000499080"/>
    </source>
</evidence>
<reference evidence="2 3" key="1">
    <citation type="journal article" date="2019" name="Sci. Rep.">
        <title>Orb-weaving spider Araneus ventricosus genome elucidates the spidroin gene catalogue.</title>
        <authorList>
            <person name="Kono N."/>
            <person name="Nakamura H."/>
            <person name="Ohtoshi R."/>
            <person name="Moran D.A.P."/>
            <person name="Shinohara A."/>
            <person name="Yoshida Y."/>
            <person name="Fujiwara M."/>
            <person name="Mori M."/>
            <person name="Tomita M."/>
            <person name="Arakawa K."/>
        </authorList>
    </citation>
    <scope>NUCLEOTIDE SEQUENCE [LARGE SCALE GENOMIC DNA]</scope>
</reference>
<evidence type="ECO:0008006" key="4">
    <source>
        <dbReference type="Google" id="ProtNLM"/>
    </source>
</evidence>
<dbReference type="OrthoDB" id="6766867at2759"/>
<comment type="caution">
    <text evidence="2">The sequence shown here is derived from an EMBL/GenBank/DDBJ whole genome shotgun (WGS) entry which is preliminary data.</text>
</comment>
<evidence type="ECO:0000256" key="1">
    <source>
        <dbReference type="SAM" id="MobiDB-lite"/>
    </source>
</evidence>